<dbReference type="InterPro" id="IPR032675">
    <property type="entry name" value="LRR_dom_sf"/>
</dbReference>
<dbReference type="EMBL" id="AP014633">
    <property type="protein sequence ID" value="BAP54423.1"/>
    <property type="molecule type" value="Genomic_DNA"/>
</dbReference>
<organism evidence="3 4">
    <name type="scientific">Thioploca ingrica</name>
    <dbReference type="NCBI Taxonomy" id="40754"/>
    <lineage>
        <taxon>Bacteria</taxon>
        <taxon>Pseudomonadati</taxon>
        <taxon>Pseudomonadota</taxon>
        <taxon>Gammaproteobacteria</taxon>
        <taxon>Thiotrichales</taxon>
        <taxon>Thiotrichaceae</taxon>
        <taxon>Thioploca</taxon>
    </lineage>
</organism>
<evidence type="ECO:0000313" key="4">
    <source>
        <dbReference type="Proteomes" id="UP000031623"/>
    </source>
</evidence>
<protein>
    <submittedName>
        <fullName evidence="3">Uncharacterized protein</fullName>
    </submittedName>
</protein>
<evidence type="ECO:0000256" key="1">
    <source>
        <dbReference type="ARBA" id="ARBA00022614"/>
    </source>
</evidence>
<name>A0A090AAD2_9GAMM</name>
<accession>A0A090AAD2</accession>
<keyword evidence="2" id="KW-0677">Repeat</keyword>
<dbReference type="KEGG" id="tig:THII_0126"/>
<dbReference type="HOGENOM" id="CLU_2014215_0_0_6"/>
<gene>
    <name evidence="3" type="ORF">THII_0126</name>
</gene>
<dbReference type="PROSITE" id="PS51450">
    <property type="entry name" value="LRR"/>
    <property type="match status" value="1"/>
</dbReference>
<dbReference type="SUPFAM" id="SSF52058">
    <property type="entry name" value="L domain-like"/>
    <property type="match status" value="1"/>
</dbReference>
<dbReference type="InterPro" id="IPR001611">
    <property type="entry name" value="Leu-rich_rpt"/>
</dbReference>
<keyword evidence="1" id="KW-0433">Leucine-rich repeat</keyword>
<proteinExistence type="predicted"/>
<dbReference type="STRING" id="40754.THII_0126"/>
<evidence type="ECO:0000313" key="3">
    <source>
        <dbReference type="EMBL" id="BAP54423.1"/>
    </source>
</evidence>
<dbReference type="SMART" id="SM00369">
    <property type="entry name" value="LRR_TYP"/>
    <property type="match status" value="1"/>
</dbReference>
<reference evidence="3 4" key="1">
    <citation type="journal article" date="2014" name="ISME J.">
        <title>Ecophysiology of Thioploca ingrica as revealed by the complete genome sequence supplemented with proteomic evidence.</title>
        <authorList>
            <person name="Kojima H."/>
            <person name="Ogura Y."/>
            <person name="Yamamoto N."/>
            <person name="Togashi T."/>
            <person name="Mori H."/>
            <person name="Watanabe T."/>
            <person name="Nemoto F."/>
            <person name="Kurokawa K."/>
            <person name="Hayashi T."/>
            <person name="Fukui M."/>
        </authorList>
    </citation>
    <scope>NUCLEOTIDE SEQUENCE [LARGE SCALE GENOMIC DNA]</scope>
</reference>
<dbReference type="InterPro" id="IPR003591">
    <property type="entry name" value="Leu-rich_rpt_typical-subtyp"/>
</dbReference>
<evidence type="ECO:0000256" key="2">
    <source>
        <dbReference type="ARBA" id="ARBA00022737"/>
    </source>
</evidence>
<dbReference type="Gene3D" id="3.80.10.10">
    <property type="entry name" value="Ribonuclease Inhibitor"/>
    <property type="match status" value="1"/>
</dbReference>
<sequence length="123" mass="14612">MSNDLDIIIQIQLKKHFGKELLRLDEFQCDSVGYQLDNGRVICLWLHECECQLNIKVKEIGQLQNLQELYLDDNQLTQLPEELLQPNLEIEWDGRRWREGIHVADNPLSNSSQRLTIAWWRLK</sequence>
<keyword evidence="4" id="KW-1185">Reference proteome</keyword>
<dbReference type="AlphaFoldDB" id="A0A090AAD2"/>
<dbReference type="Proteomes" id="UP000031623">
    <property type="component" value="Chromosome"/>
</dbReference>